<feature type="non-terminal residue" evidence="1">
    <location>
        <position position="1"/>
    </location>
</feature>
<accession>A0A8K1G599</accession>
<protein>
    <submittedName>
        <fullName evidence="1">Uncharacterized protein</fullName>
    </submittedName>
</protein>
<evidence type="ECO:0000313" key="1">
    <source>
        <dbReference type="EMBL" id="TRZ12149.1"/>
    </source>
</evidence>
<name>A0A8K1G599_9PASS</name>
<dbReference type="AlphaFoldDB" id="A0A8K1G599"/>
<gene>
    <name evidence="1" type="ORF">HGM15179_014961</name>
</gene>
<organism evidence="1 2">
    <name type="scientific">Zosterops borbonicus</name>
    <dbReference type="NCBI Taxonomy" id="364589"/>
    <lineage>
        <taxon>Eukaryota</taxon>
        <taxon>Metazoa</taxon>
        <taxon>Chordata</taxon>
        <taxon>Craniata</taxon>
        <taxon>Vertebrata</taxon>
        <taxon>Euteleostomi</taxon>
        <taxon>Archelosauria</taxon>
        <taxon>Archosauria</taxon>
        <taxon>Dinosauria</taxon>
        <taxon>Saurischia</taxon>
        <taxon>Theropoda</taxon>
        <taxon>Coelurosauria</taxon>
        <taxon>Aves</taxon>
        <taxon>Neognathae</taxon>
        <taxon>Neoaves</taxon>
        <taxon>Telluraves</taxon>
        <taxon>Australaves</taxon>
        <taxon>Passeriformes</taxon>
        <taxon>Sylvioidea</taxon>
        <taxon>Zosteropidae</taxon>
        <taxon>Zosterops</taxon>
    </lineage>
</organism>
<sequence length="140" mass="16023">SFSGLKPFIHQSVLRVGIALGHMQDVELVLAVIQKLCELRVRFGTVVYFKTVDEWKVHEFNMYKCLDKLSNRAYPKLGFDADCCKEPGVRGVVLILSLECGSWWYIRKEGLFVESIQGSAVNDFEAKVKQTFKKHHEIAD</sequence>
<keyword evidence="2" id="KW-1185">Reference proteome</keyword>
<evidence type="ECO:0000313" key="2">
    <source>
        <dbReference type="Proteomes" id="UP000796761"/>
    </source>
</evidence>
<reference evidence="1" key="1">
    <citation type="submission" date="2019-04" db="EMBL/GenBank/DDBJ databases">
        <title>Genome assembly of Zosterops borbonicus 15179.</title>
        <authorList>
            <person name="Leroy T."/>
            <person name="Anselmetti Y."/>
            <person name="Tilak M.-K."/>
            <person name="Nabholz B."/>
        </authorList>
    </citation>
    <scope>NUCLEOTIDE SEQUENCE</scope>
    <source>
        <strain evidence="1">HGM_15179</strain>
        <tissue evidence="1">Muscle</tissue>
    </source>
</reference>
<comment type="caution">
    <text evidence="1">The sequence shown here is derived from an EMBL/GenBank/DDBJ whole genome shotgun (WGS) entry which is preliminary data.</text>
</comment>
<dbReference type="Proteomes" id="UP000796761">
    <property type="component" value="Unassembled WGS sequence"/>
</dbReference>
<proteinExistence type="predicted"/>
<dbReference type="EMBL" id="SWJQ01000615">
    <property type="protein sequence ID" value="TRZ12149.1"/>
    <property type="molecule type" value="Genomic_DNA"/>
</dbReference>